<proteinExistence type="predicted"/>
<evidence type="ECO:0000313" key="2">
    <source>
        <dbReference type="EMBL" id="HCA02094.1"/>
    </source>
</evidence>
<comment type="caution">
    <text evidence="2">The sequence shown here is derived from an EMBL/GenBank/DDBJ whole genome shotgun (WGS) entry which is preliminary data.</text>
</comment>
<gene>
    <name evidence="2" type="ORF">DEO68_07920</name>
</gene>
<reference evidence="2" key="1">
    <citation type="journal article" date="2018" name="Nat. Biotechnol.">
        <title>A standardized bacterial taxonomy based on genome phylogeny substantially revises the tree of life.</title>
        <authorList>
            <person name="Parks D.H."/>
            <person name="Chuvochina M."/>
            <person name="Waite D.W."/>
            <person name="Rinke C."/>
            <person name="Skarshewski A."/>
            <person name="Chaumeil P.A."/>
            <person name="Hugenholtz P."/>
        </authorList>
    </citation>
    <scope>NUCLEOTIDE SEQUENCE [LARGE SCALE GENOMIC DNA]</scope>
    <source>
        <strain evidence="2">UBA11284</strain>
    </source>
</reference>
<dbReference type="Pfam" id="PF13358">
    <property type="entry name" value="DDE_3"/>
    <property type="match status" value="1"/>
</dbReference>
<evidence type="ECO:0000259" key="1">
    <source>
        <dbReference type="Pfam" id="PF13358"/>
    </source>
</evidence>
<dbReference type="EMBL" id="DOTR01000039">
    <property type="protein sequence ID" value="HCA02094.1"/>
    <property type="molecule type" value="Genomic_DNA"/>
</dbReference>
<organism evidence="2">
    <name type="scientific">Halomonas campaniensis</name>
    <dbReference type="NCBI Taxonomy" id="213554"/>
    <lineage>
        <taxon>Bacteria</taxon>
        <taxon>Pseudomonadati</taxon>
        <taxon>Pseudomonadota</taxon>
        <taxon>Gammaproteobacteria</taxon>
        <taxon>Oceanospirillales</taxon>
        <taxon>Halomonadaceae</taxon>
        <taxon>Halomonas</taxon>
    </lineage>
</organism>
<name>A0A3D0KF71_9GAMM</name>
<sequence length="65" mass="8029">MLWLNHRVYVVYLSSYSPEFNLIEILWRKVRHQWLPLTAYESFHSLRHHVHEVLLGYGSKYRIFV</sequence>
<protein>
    <recommendedName>
        <fullName evidence="1">Tc1-like transposase DDE domain-containing protein</fullName>
    </recommendedName>
</protein>
<dbReference type="AlphaFoldDB" id="A0A3D0KF71"/>
<accession>A0A3D0KF71</accession>
<dbReference type="InterPro" id="IPR038717">
    <property type="entry name" value="Tc1-like_DDE_dom"/>
</dbReference>
<feature type="domain" description="Tc1-like transposase DDE" evidence="1">
    <location>
        <begin position="6"/>
        <end position="46"/>
    </location>
</feature>